<dbReference type="RefSeq" id="XP_024681723.1">
    <property type="nucleotide sequence ID" value="XM_024827711.1"/>
</dbReference>
<evidence type="ECO:0000313" key="2">
    <source>
        <dbReference type="EMBL" id="PKX93128.1"/>
    </source>
</evidence>
<evidence type="ECO:0000313" key="3">
    <source>
        <dbReference type="Proteomes" id="UP000234474"/>
    </source>
</evidence>
<dbReference type="GeneID" id="36535036"/>
<dbReference type="EMBL" id="MSZS01000005">
    <property type="protein sequence ID" value="PKX93128.1"/>
    <property type="molecule type" value="Genomic_DNA"/>
</dbReference>
<keyword evidence="3" id="KW-1185">Reference proteome</keyword>
<feature type="transmembrane region" description="Helical" evidence="1">
    <location>
        <begin position="6"/>
        <end position="25"/>
    </location>
</feature>
<organism evidence="2 3">
    <name type="scientific">Aspergillus novofumigatus (strain IBT 16806)</name>
    <dbReference type="NCBI Taxonomy" id="1392255"/>
    <lineage>
        <taxon>Eukaryota</taxon>
        <taxon>Fungi</taxon>
        <taxon>Dikarya</taxon>
        <taxon>Ascomycota</taxon>
        <taxon>Pezizomycotina</taxon>
        <taxon>Eurotiomycetes</taxon>
        <taxon>Eurotiomycetidae</taxon>
        <taxon>Eurotiales</taxon>
        <taxon>Aspergillaceae</taxon>
        <taxon>Aspergillus</taxon>
        <taxon>Aspergillus subgen. Fumigati</taxon>
    </lineage>
</organism>
<accession>A0A2I1C658</accession>
<evidence type="ECO:0000256" key="1">
    <source>
        <dbReference type="SAM" id="Phobius"/>
    </source>
</evidence>
<dbReference type="VEuPathDB" id="FungiDB:P174DRAFT_442984"/>
<keyword evidence="1" id="KW-0812">Transmembrane</keyword>
<dbReference type="AlphaFoldDB" id="A0A2I1C658"/>
<dbReference type="Proteomes" id="UP000234474">
    <property type="component" value="Unassembled WGS sequence"/>
</dbReference>
<keyword evidence="1" id="KW-0472">Membrane</keyword>
<sequence length="71" mass="8037">MHCAILFAVLNIIIIADLLLLELLAKCHNQLSYSWDPANDILWPSYDHTRFLSHGVIQVISHAPSLERAKS</sequence>
<gene>
    <name evidence="2" type="ORF">P174DRAFT_442984</name>
</gene>
<comment type="caution">
    <text evidence="2">The sequence shown here is derived from an EMBL/GenBank/DDBJ whole genome shotgun (WGS) entry which is preliminary data.</text>
</comment>
<proteinExistence type="predicted"/>
<keyword evidence="1" id="KW-1133">Transmembrane helix</keyword>
<protein>
    <submittedName>
        <fullName evidence="2">Uncharacterized protein</fullName>
    </submittedName>
</protein>
<name>A0A2I1C658_ASPN1</name>
<reference evidence="3" key="1">
    <citation type="journal article" date="2018" name="Proc. Natl. Acad. Sci. U.S.A.">
        <title>Linking secondary metabolites to gene clusters through genome sequencing of six diverse Aspergillus species.</title>
        <authorList>
            <person name="Kaerboelling I."/>
            <person name="Vesth T.C."/>
            <person name="Frisvad J.C."/>
            <person name="Nybo J.L."/>
            <person name="Theobald S."/>
            <person name="Kuo A."/>
            <person name="Bowyer P."/>
            <person name="Matsuda Y."/>
            <person name="Mondo S."/>
            <person name="Lyhne E.K."/>
            <person name="Kogle M.E."/>
            <person name="Clum A."/>
            <person name="Lipzen A."/>
            <person name="Salamov A."/>
            <person name="Ngan C.Y."/>
            <person name="Daum C."/>
            <person name="Chiniquy J."/>
            <person name="Barry K."/>
            <person name="LaButti K."/>
            <person name="Haridas S."/>
            <person name="Simmons B.A."/>
            <person name="Magnuson J.K."/>
            <person name="Mortensen U.H."/>
            <person name="Larsen T.O."/>
            <person name="Grigoriev I.V."/>
            <person name="Baker S.E."/>
            <person name="Andersen M.R."/>
        </authorList>
    </citation>
    <scope>NUCLEOTIDE SEQUENCE [LARGE SCALE GENOMIC DNA]</scope>
    <source>
        <strain evidence="3">IBT 16806</strain>
    </source>
</reference>